<keyword evidence="2" id="KW-0378">Hydrolase</keyword>
<keyword evidence="3 5" id="KW-0269">Exonuclease</keyword>
<dbReference type="InterPro" id="IPR036397">
    <property type="entry name" value="RNaseH_sf"/>
</dbReference>
<dbReference type="InterPro" id="IPR013520">
    <property type="entry name" value="Ribonucl_H"/>
</dbReference>
<evidence type="ECO:0000313" key="6">
    <source>
        <dbReference type="Proteomes" id="UP001519535"/>
    </source>
</evidence>
<dbReference type="CDD" id="cd06127">
    <property type="entry name" value="DEDDh"/>
    <property type="match status" value="1"/>
</dbReference>
<evidence type="ECO:0000259" key="4">
    <source>
        <dbReference type="SMART" id="SM00479"/>
    </source>
</evidence>
<dbReference type="EMBL" id="JAHCLR010000017">
    <property type="protein sequence ID" value="MBS9534012.1"/>
    <property type="molecule type" value="Genomic_DNA"/>
</dbReference>
<dbReference type="RefSeq" id="WP_214092893.1">
    <property type="nucleotide sequence ID" value="NZ_JAHCLR010000017.1"/>
</dbReference>
<keyword evidence="1" id="KW-0540">Nuclease</keyword>
<dbReference type="NCBIfam" id="NF005927">
    <property type="entry name" value="PRK07942.1"/>
    <property type="match status" value="1"/>
</dbReference>
<dbReference type="Pfam" id="PF00929">
    <property type="entry name" value="RNase_T"/>
    <property type="match status" value="1"/>
</dbReference>
<comment type="caution">
    <text evidence="5">The sequence shown here is derived from an EMBL/GenBank/DDBJ whole genome shotgun (WGS) entry which is preliminary data.</text>
</comment>
<evidence type="ECO:0000256" key="2">
    <source>
        <dbReference type="ARBA" id="ARBA00022801"/>
    </source>
</evidence>
<dbReference type="SUPFAM" id="SSF53098">
    <property type="entry name" value="Ribonuclease H-like"/>
    <property type="match status" value="1"/>
</dbReference>
<accession>A0ABS5RJ34</accession>
<organism evidence="5 6">
    <name type="scientific">Mycolicibacter acidiphilus</name>
    <dbReference type="NCBI Taxonomy" id="2835306"/>
    <lineage>
        <taxon>Bacteria</taxon>
        <taxon>Bacillati</taxon>
        <taxon>Actinomycetota</taxon>
        <taxon>Actinomycetes</taxon>
        <taxon>Mycobacteriales</taxon>
        <taxon>Mycobacteriaceae</taxon>
        <taxon>Mycolicibacter</taxon>
    </lineage>
</organism>
<dbReference type="PANTHER" id="PTHR30231:SF4">
    <property type="entry name" value="PROTEIN NEN2"/>
    <property type="match status" value="1"/>
</dbReference>
<dbReference type="GO" id="GO:0004527">
    <property type="term" value="F:exonuclease activity"/>
    <property type="evidence" value="ECO:0007669"/>
    <property type="project" value="UniProtKB-KW"/>
</dbReference>
<dbReference type="PANTHER" id="PTHR30231">
    <property type="entry name" value="DNA POLYMERASE III SUBUNIT EPSILON"/>
    <property type="match status" value="1"/>
</dbReference>
<keyword evidence="6" id="KW-1185">Reference proteome</keyword>
<dbReference type="Proteomes" id="UP001519535">
    <property type="component" value="Unassembled WGS sequence"/>
</dbReference>
<dbReference type="InterPro" id="IPR012337">
    <property type="entry name" value="RNaseH-like_sf"/>
</dbReference>
<evidence type="ECO:0000256" key="1">
    <source>
        <dbReference type="ARBA" id="ARBA00022722"/>
    </source>
</evidence>
<feature type="domain" description="Exonuclease" evidence="4">
    <location>
        <begin position="7"/>
        <end position="186"/>
    </location>
</feature>
<evidence type="ECO:0000313" key="5">
    <source>
        <dbReference type="EMBL" id="MBS9534012.1"/>
    </source>
</evidence>
<evidence type="ECO:0000256" key="3">
    <source>
        <dbReference type="ARBA" id="ARBA00022839"/>
    </source>
</evidence>
<reference evidence="5 6" key="1">
    <citation type="submission" date="2021-05" db="EMBL/GenBank/DDBJ databases">
        <title>Mycobacterium acidophilum sp. nov., an extremely acid-tolerant member of the genus Mycobacterium.</title>
        <authorList>
            <person name="Xia J."/>
        </authorList>
    </citation>
    <scope>NUCLEOTIDE SEQUENCE [LARGE SCALE GENOMIC DNA]</scope>
    <source>
        <strain evidence="5 6">M1</strain>
    </source>
</reference>
<protein>
    <submittedName>
        <fullName evidence="5">3'-5' exonuclease</fullName>
    </submittedName>
</protein>
<gene>
    <name evidence="5" type="ORF">KIH27_10490</name>
</gene>
<dbReference type="Gene3D" id="3.30.420.10">
    <property type="entry name" value="Ribonuclease H-like superfamily/Ribonuclease H"/>
    <property type="match status" value="1"/>
</dbReference>
<proteinExistence type="predicted"/>
<dbReference type="SMART" id="SM00479">
    <property type="entry name" value="EXOIII"/>
    <property type="match status" value="1"/>
</dbReference>
<sequence length="235" mass="25446">MNWAEGPLLALDIETTGTDPWADRIVTASLVEVGVGSEPNVQSWLLNPGVPIPADAEAIHGISTAQASSDGATPAQALAEISSRVAAWLETSSPVVAFNASFDLTMLEAENERHGVATLVERLGEIRPVIDPFVLDKKMDTYRRGKRTLPTLAELYGVPLENAHSSAADAVATALLVPRITAQFPELGAYSVDALHDAQKLWREEQQLSLANYFRRQGNLDAVGSIRTEWPIHSR</sequence>
<name>A0ABS5RJ34_9MYCO</name>